<keyword evidence="5" id="KW-1185">Reference proteome</keyword>
<organism evidence="3">
    <name type="scientific">Chlamydia pecorum (strain ATCC VR-628 / DSM 29919 / E58)</name>
    <name type="common">Chlamydophila pecorum</name>
    <dbReference type="NCBI Taxonomy" id="331635"/>
    <lineage>
        <taxon>Bacteria</taxon>
        <taxon>Pseudomonadati</taxon>
        <taxon>Chlamydiota</taxon>
        <taxon>Chlamydiia</taxon>
        <taxon>Chlamydiales</taxon>
        <taxon>Chlamydiaceae</taxon>
        <taxon>Chlamydia/Chlamydophila group</taxon>
        <taxon>Chlamydia</taxon>
    </lineage>
</organism>
<evidence type="ECO:0000256" key="1">
    <source>
        <dbReference type="SAM" id="MobiDB-lite"/>
    </source>
</evidence>
<dbReference type="AlphaFoldDB" id="B5LMT8"/>
<reference evidence="4" key="4">
    <citation type="submission" date="2011-03" db="EMBL/GenBank/DDBJ databases">
        <authorList>
            <person name="Mojical S."/>
            <person name="Drabek E.F."/>
            <person name="Huot Creasy H."/>
            <person name="Daugherty S."/>
            <person name="Read T.D."/>
            <person name="Kaltenboeck B."/>
            <person name="Bavoil P."/>
            <person name="Myers G.S.A."/>
        </authorList>
    </citation>
    <scope>NUCLEOTIDE SEQUENCE</scope>
    <source>
        <strain evidence="4">E58</strain>
    </source>
</reference>
<accession>B5LMT8</accession>
<reference evidence="3" key="2">
    <citation type="submission" date="2008-06" db="EMBL/GenBank/DDBJ databases">
        <title>Genome Sequence of Chlamydophila pecorum E58.</title>
        <authorList>
            <person name="Myers G.S."/>
            <person name="Read T.D."/>
            <person name="Brunham R.C."/>
            <person name="Kaltenboeck B."/>
            <person name="Bavoil P."/>
        </authorList>
    </citation>
    <scope>NUCLEOTIDE SEQUENCE</scope>
    <source>
        <strain evidence="3">E58</strain>
    </source>
</reference>
<reference evidence="3" key="1">
    <citation type="journal article" date="2008" name="Vet. Res.">
        <title>Preliminary phylogenetic identification of virulent Chlamydophila pecorum strains.</title>
        <authorList>
            <person name="Mohamad K.Y."/>
            <person name="Roche S.M."/>
            <person name="Myers G."/>
            <person name="Bavoil P.M."/>
            <person name="Laroucau K."/>
            <person name="Magnino S."/>
            <person name="Laurent S."/>
            <person name="Rasschaert D."/>
            <person name="Rodolakis A."/>
        </authorList>
    </citation>
    <scope>NUCLEOTIDE SEQUENCE</scope>
    <source>
        <strain evidence="3">E58</strain>
    </source>
</reference>
<dbReference type="EMBL" id="EU837072">
    <property type="protein sequence ID" value="ACH42159.1"/>
    <property type="molecule type" value="Genomic_DNA"/>
</dbReference>
<reference evidence="4 5" key="3">
    <citation type="journal article" date="2011" name="J. Bacteriol.">
        <title>Genome sequence of the obligate intracellular animal pathogen Chlamydia pecorum E58.</title>
        <authorList>
            <person name="Mojica S."/>
            <person name="Huot Creasy H."/>
            <person name="Daugherty S."/>
            <person name="Read T.D."/>
            <person name="Kim T."/>
            <person name="Kaltenboeck B."/>
            <person name="Bavoil P."/>
            <person name="Myers G.S."/>
        </authorList>
    </citation>
    <scope>NUCLEOTIDE SEQUENCE [LARGE SCALE GENOMIC DNA]</scope>
    <source>
        <strain evidence="4 5">E58</strain>
    </source>
</reference>
<evidence type="ECO:0000256" key="2">
    <source>
        <dbReference type="SAM" id="Phobius"/>
    </source>
</evidence>
<dbReference type="EMBL" id="CP002608">
    <property type="protein sequence ID" value="AEB41643.1"/>
    <property type="molecule type" value="Genomic_DNA"/>
</dbReference>
<feature type="transmembrane region" description="Helical" evidence="2">
    <location>
        <begin position="58"/>
        <end position="78"/>
    </location>
</feature>
<gene>
    <name evidence="4" type="ordered locus">G5S_0690</name>
</gene>
<name>B5LMT8_CHLPE</name>
<keyword evidence="2" id="KW-0472">Membrane</keyword>
<sequence>MSKVEDFSPLNTKNPSPWETCKTYFIKRSLICLVLTILLALGSSALACYAVLNNNWYVLGISLSITISSILIALLLAFPIKNKIYGTTLLDEISQDIDNVGVQTLQSFEAMLQQIHYTQLPELKQLHRSLLVKRQENVRKQHELKDLETSSSKELSPKEPSPKEPSPKEPSPKELSPKEPSSKELSPKELSPKEPSPKEPSSKELSPKEPSPKEPSSKELSPKEPSPKEPSSKELSPKEPSPKEPSPKEPSSKEPSSKEPSKFSFRNPFKQSAQLPPLPPESPSPETYNPIPIFGRTTFQTKSCLNNNNKQGDSSGSSNILSLFSDFNKDDDDDGVLSFDDDVFVEKELTPSRNYQTFDCEEPRYQNPGFMGNMYKSISLWFKKSRKK</sequence>
<proteinExistence type="predicted"/>
<feature type="compositionally biased region" description="Basic and acidic residues" evidence="1">
    <location>
        <begin position="155"/>
        <end position="261"/>
    </location>
</feature>
<evidence type="ECO:0000313" key="5">
    <source>
        <dbReference type="Proteomes" id="UP000008305"/>
    </source>
</evidence>
<keyword evidence="2" id="KW-1133">Transmembrane helix</keyword>
<dbReference type="Proteomes" id="UP000008305">
    <property type="component" value="Chromosome"/>
</dbReference>
<feature type="transmembrane region" description="Helical" evidence="2">
    <location>
        <begin position="30"/>
        <end position="52"/>
    </location>
</feature>
<protein>
    <submittedName>
        <fullName evidence="3">Uncharacterized protein</fullName>
    </submittedName>
</protein>
<feature type="region of interest" description="Disordered" evidence="1">
    <location>
        <begin position="141"/>
        <end position="295"/>
    </location>
</feature>
<evidence type="ECO:0000313" key="3">
    <source>
        <dbReference type="EMBL" id="ACH42159.1"/>
    </source>
</evidence>
<keyword evidence="2" id="KW-0812">Transmembrane</keyword>
<evidence type="ECO:0000313" key="4">
    <source>
        <dbReference type="EMBL" id="AEB41643.1"/>
    </source>
</evidence>
<dbReference type="KEGG" id="cpm:G5S_0690"/>